<dbReference type="AlphaFoldDB" id="A0A1X7VBY8"/>
<dbReference type="InParanoid" id="A0A1X7VBY8"/>
<sequence>MKADLGLPWRKVRIMKRWLKACIVTFASEGKQRERIKTDLRNIDIRTEVIPFNFSLKRGGQEISTSWCD</sequence>
<protein>
    <submittedName>
        <fullName evidence="1">Uncharacterized protein</fullName>
    </submittedName>
</protein>
<evidence type="ECO:0000313" key="1">
    <source>
        <dbReference type="EnsemblMetazoa" id="Aqu2.1.37042_001"/>
    </source>
</evidence>
<dbReference type="EnsemblMetazoa" id="Aqu2.1.37042_001">
    <property type="protein sequence ID" value="Aqu2.1.37042_001"/>
    <property type="gene ID" value="Aqu2.1.37042"/>
</dbReference>
<accession>A0A1X7VBY8</accession>
<reference evidence="1" key="1">
    <citation type="submission" date="2017-05" db="UniProtKB">
        <authorList>
            <consortium name="EnsemblMetazoa"/>
        </authorList>
    </citation>
    <scope>IDENTIFICATION</scope>
</reference>
<name>A0A1X7VBY8_AMPQE</name>
<proteinExistence type="predicted"/>
<organism evidence="1">
    <name type="scientific">Amphimedon queenslandica</name>
    <name type="common">Sponge</name>
    <dbReference type="NCBI Taxonomy" id="400682"/>
    <lineage>
        <taxon>Eukaryota</taxon>
        <taxon>Metazoa</taxon>
        <taxon>Porifera</taxon>
        <taxon>Demospongiae</taxon>
        <taxon>Heteroscleromorpha</taxon>
        <taxon>Haplosclerida</taxon>
        <taxon>Niphatidae</taxon>
        <taxon>Amphimedon</taxon>
    </lineage>
</organism>